<accession>A0A7J7IWQ6</accession>
<gene>
    <name evidence="1" type="ORF">EB796_024024</name>
</gene>
<protein>
    <submittedName>
        <fullName evidence="1">Uncharacterized protein</fullName>
    </submittedName>
</protein>
<sequence>MSDSKDSIPTRLAKLKEQTEGRVPASSLNHLFYRNLAWLKEKSSTSSTPGTDLLDNALQGAAGDHGSCNRLDLQQSQRMETLLGLDISWTEELEKLRAVLNEKDNYIHKLESSKETQTIELASMVALNEDLVSQNKVGINTLSLQKHLQSNIYSIPVAVYSNECAFTFFSFLLMNYFIKC</sequence>
<organism evidence="1 2">
    <name type="scientific">Bugula neritina</name>
    <name type="common">Brown bryozoan</name>
    <name type="synonym">Sertularia neritina</name>
    <dbReference type="NCBI Taxonomy" id="10212"/>
    <lineage>
        <taxon>Eukaryota</taxon>
        <taxon>Metazoa</taxon>
        <taxon>Spiralia</taxon>
        <taxon>Lophotrochozoa</taxon>
        <taxon>Bryozoa</taxon>
        <taxon>Gymnolaemata</taxon>
        <taxon>Cheilostomatida</taxon>
        <taxon>Flustrina</taxon>
        <taxon>Buguloidea</taxon>
        <taxon>Bugulidae</taxon>
        <taxon>Bugula</taxon>
    </lineage>
</organism>
<comment type="caution">
    <text evidence="1">The sequence shown here is derived from an EMBL/GenBank/DDBJ whole genome shotgun (WGS) entry which is preliminary data.</text>
</comment>
<evidence type="ECO:0000313" key="2">
    <source>
        <dbReference type="Proteomes" id="UP000593567"/>
    </source>
</evidence>
<proteinExistence type="predicted"/>
<keyword evidence="2" id="KW-1185">Reference proteome</keyword>
<evidence type="ECO:0000313" key="1">
    <source>
        <dbReference type="EMBL" id="KAF6017668.1"/>
    </source>
</evidence>
<name>A0A7J7IWQ6_BUGNE</name>
<dbReference type="EMBL" id="VXIV02003368">
    <property type="protein sequence ID" value="KAF6017668.1"/>
    <property type="molecule type" value="Genomic_DNA"/>
</dbReference>
<dbReference type="Proteomes" id="UP000593567">
    <property type="component" value="Unassembled WGS sequence"/>
</dbReference>
<dbReference type="AlphaFoldDB" id="A0A7J7IWQ6"/>
<reference evidence="1" key="1">
    <citation type="submission" date="2020-06" db="EMBL/GenBank/DDBJ databases">
        <title>Draft genome of Bugula neritina, a colonial animal packing powerful symbionts and potential medicines.</title>
        <authorList>
            <person name="Rayko M."/>
        </authorList>
    </citation>
    <scope>NUCLEOTIDE SEQUENCE [LARGE SCALE GENOMIC DNA]</scope>
    <source>
        <strain evidence="1">Kwan_BN1</strain>
    </source>
</reference>